<sequence length="125" mass="14310">MPDGKVKLVHHNKIREFIVNCNAVNVIFEGDDDFGRVENVPTAEDRCNFARKIDGIQTARLPDQQVGELKIILLKLQTLFTRTLQPETIDELKIELLPGVIRESRTAIAYRWLTDQKSTDRCMSS</sequence>
<proteinExistence type="predicted"/>
<keyword evidence="2" id="KW-1185">Reference proteome</keyword>
<accession>A0AAV6U1H6</accession>
<gene>
    <name evidence="1" type="ORF">JTE90_014847</name>
</gene>
<evidence type="ECO:0000313" key="2">
    <source>
        <dbReference type="Proteomes" id="UP000827092"/>
    </source>
</evidence>
<dbReference type="Proteomes" id="UP000827092">
    <property type="component" value="Unassembled WGS sequence"/>
</dbReference>
<organism evidence="1 2">
    <name type="scientific">Oedothorax gibbosus</name>
    <dbReference type="NCBI Taxonomy" id="931172"/>
    <lineage>
        <taxon>Eukaryota</taxon>
        <taxon>Metazoa</taxon>
        <taxon>Ecdysozoa</taxon>
        <taxon>Arthropoda</taxon>
        <taxon>Chelicerata</taxon>
        <taxon>Arachnida</taxon>
        <taxon>Araneae</taxon>
        <taxon>Araneomorphae</taxon>
        <taxon>Entelegynae</taxon>
        <taxon>Araneoidea</taxon>
        <taxon>Linyphiidae</taxon>
        <taxon>Erigoninae</taxon>
        <taxon>Oedothorax</taxon>
    </lineage>
</organism>
<dbReference type="EMBL" id="JAFNEN010000781">
    <property type="protein sequence ID" value="KAG8177399.1"/>
    <property type="molecule type" value="Genomic_DNA"/>
</dbReference>
<evidence type="ECO:0000313" key="1">
    <source>
        <dbReference type="EMBL" id="KAG8177399.1"/>
    </source>
</evidence>
<reference evidence="1 2" key="1">
    <citation type="journal article" date="2022" name="Nat. Ecol. Evol.">
        <title>A masculinizing supergene underlies an exaggerated male reproductive morph in a spider.</title>
        <authorList>
            <person name="Hendrickx F."/>
            <person name="De Corte Z."/>
            <person name="Sonet G."/>
            <person name="Van Belleghem S.M."/>
            <person name="Kostlbacher S."/>
            <person name="Vangestel C."/>
        </authorList>
    </citation>
    <scope>NUCLEOTIDE SEQUENCE [LARGE SCALE GENOMIC DNA]</scope>
    <source>
        <strain evidence="1">W744_W776</strain>
    </source>
</reference>
<name>A0AAV6U1H6_9ARAC</name>
<dbReference type="AlphaFoldDB" id="A0AAV6U1H6"/>
<protein>
    <submittedName>
        <fullName evidence="1">Uncharacterized protein</fullName>
    </submittedName>
</protein>
<comment type="caution">
    <text evidence="1">The sequence shown here is derived from an EMBL/GenBank/DDBJ whole genome shotgun (WGS) entry which is preliminary data.</text>
</comment>